<accession>A0A833Z0M4</accession>
<evidence type="ECO:0000313" key="1">
    <source>
        <dbReference type="EMBL" id="KAF6084418.1"/>
    </source>
</evidence>
<organism evidence="1 2">
    <name type="scientific">Phyllostomus discolor</name>
    <name type="common">pale spear-nosed bat</name>
    <dbReference type="NCBI Taxonomy" id="89673"/>
    <lineage>
        <taxon>Eukaryota</taxon>
        <taxon>Metazoa</taxon>
        <taxon>Chordata</taxon>
        <taxon>Craniata</taxon>
        <taxon>Vertebrata</taxon>
        <taxon>Euteleostomi</taxon>
        <taxon>Mammalia</taxon>
        <taxon>Eutheria</taxon>
        <taxon>Laurasiatheria</taxon>
        <taxon>Chiroptera</taxon>
        <taxon>Yangochiroptera</taxon>
        <taxon>Phyllostomidae</taxon>
        <taxon>Phyllostominae</taxon>
        <taxon>Phyllostomus</taxon>
    </lineage>
</organism>
<dbReference type="AlphaFoldDB" id="A0A833Z0M4"/>
<proteinExistence type="predicted"/>
<name>A0A833Z0M4_9CHIR</name>
<comment type="caution">
    <text evidence="1">The sequence shown here is derived from an EMBL/GenBank/DDBJ whole genome shotgun (WGS) entry which is preliminary data.</text>
</comment>
<evidence type="ECO:0000313" key="2">
    <source>
        <dbReference type="Proteomes" id="UP000664940"/>
    </source>
</evidence>
<dbReference type="EMBL" id="JABVXQ010000012">
    <property type="protein sequence ID" value="KAF6084418.1"/>
    <property type="molecule type" value="Genomic_DNA"/>
</dbReference>
<gene>
    <name evidence="1" type="ORF">HJG60_008680</name>
</gene>
<protein>
    <submittedName>
        <fullName evidence="1">Uncharacterized protein</fullName>
    </submittedName>
</protein>
<reference evidence="1 2" key="1">
    <citation type="journal article" date="2020" name="Nature">
        <title>Six reference-quality genomes reveal evolution of bat adaptations.</title>
        <authorList>
            <person name="Jebb D."/>
            <person name="Huang Z."/>
            <person name="Pippel M."/>
            <person name="Hughes G.M."/>
            <person name="Lavrichenko K."/>
            <person name="Devanna P."/>
            <person name="Winkler S."/>
            <person name="Jermiin L.S."/>
            <person name="Skirmuntt E.C."/>
            <person name="Katzourakis A."/>
            <person name="Burkitt-Gray L."/>
            <person name="Ray D.A."/>
            <person name="Sullivan K.A.M."/>
            <person name="Roscito J.G."/>
            <person name="Kirilenko B.M."/>
            <person name="Davalos L.M."/>
            <person name="Corthals A.P."/>
            <person name="Power M.L."/>
            <person name="Jones G."/>
            <person name="Ransome R.D."/>
            <person name="Dechmann D.K.N."/>
            <person name="Locatelli A.G."/>
            <person name="Puechmaille S.J."/>
            <person name="Fedrigo O."/>
            <person name="Jarvis E.D."/>
            <person name="Hiller M."/>
            <person name="Vernes S.C."/>
            <person name="Myers E.W."/>
            <person name="Teeling E.C."/>
        </authorList>
    </citation>
    <scope>NUCLEOTIDE SEQUENCE [LARGE SCALE GENOMIC DNA]</scope>
    <source>
        <strain evidence="1">Bat1K_MPI-CBG_1</strain>
    </source>
</reference>
<sequence>MNLSDFLKLFSPFLSRCVPLSSDSCAKPWRHTDKFHVVLACKGPGAWCQRQGGEQKILVLWCRDAQLRLLWGKGGSVSQAGGPAELHGALKEGGHGMKAVSGRAGESKILRSLAFCANDGRFYPVACRASLELF</sequence>
<dbReference type="Proteomes" id="UP000664940">
    <property type="component" value="Unassembled WGS sequence"/>
</dbReference>